<protein>
    <submittedName>
        <fullName evidence="2">Uncharacterized protein</fullName>
    </submittedName>
</protein>
<comment type="caution">
    <text evidence="2">The sequence shown here is derived from an EMBL/GenBank/DDBJ whole genome shotgun (WGS) entry which is preliminary data.</text>
</comment>
<dbReference type="EMBL" id="CM032186">
    <property type="protein sequence ID" value="KAG7090632.1"/>
    <property type="molecule type" value="Genomic_DNA"/>
</dbReference>
<feature type="compositionally biased region" description="Basic and acidic residues" evidence="1">
    <location>
        <begin position="169"/>
        <end position="179"/>
    </location>
</feature>
<dbReference type="Proteomes" id="UP001049176">
    <property type="component" value="Chromosome 6"/>
</dbReference>
<reference evidence="2" key="1">
    <citation type="journal article" date="2021" name="Genome Biol. Evol.">
        <title>The assembled and annotated genome of the fairy-ring fungus Marasmius oreades.</title>
        <authorList>
            <person name="Hiltunen M."/>
            <person name="Ament-Velasquez S.L."/>
            <person name="Johannesson H."/>
        </authorList>
    </citation>
    <scope>NUCLEOTIDE SEQUENCE</scope>
    <source>
        <strain evidence="2">03SP1</strain>
    </source>
</reference>
<sequence length="253" mass="28851">MVMQSSGGYSAFFSSGYRAIRAPGTGEPLANKPFPHPFLEYAICQDCECTNPLRPLPEVSRKRRNSVIRFFDKVASNATDVKERRRRSFVDFDLWTRVGLQRSTSRNSCAEKSPLQPQTIDPFSSSPESKSFFIELADSPIHIKSPSSFSRSKRNTLLFSPSSTTRDSSFTKRERERPTSVHTLPTCRPTDPRRRHSSIYSVPSSYLGKMERELDLGSSVEKDLSLPLPEESEWSDPGELDWRQFHFELLDGF</sequence>
<keyword evidence="3" id="KW-1185">Reference proteome</keyword>
<feature type="region of interest" description="Disordered" evidence="1">
    <location>
        <begin position="160"/>
        <end position="201"/>
    </location>
</feature>
<accession>A0A9P7UQE9</accession>
<gene>
    <name evidence="2" type="ORF">E1B28_009734</name>
</gene>
<evidence type="ECO:0000313" key="2">
    <source>
        <dbReference type="EMBL" id="KAG7090632.1"/>
    </source>
</evidence>
<organism evidence="2 3">
    <name type="scientific">Marasmius oreades</name>
    <name type="common">fairy-ring Marasmius</name>
    <dbReference type="NCBI Taxonomy" id="181124"/>
    <lineage>
        <taxon>Eukaryota</taxon>
        <taxon>Fungi</taxon>
        <taxon>Dikarya</taxon>
        <taxon>Basidiomycota</taxon>
        <taxon>Agaricomycotina</taxon>
        <taxon>Agaricomycetes</taxon>
        <taxon>Agaricomycetidae</taxon>
        <taxon>Agaricales</taxon>
        <taxon>Marasmiineae</taxon>
        <taxon>Marasmiaceae</taxon>
        <taxon>Marasmius</taxon>
    </lineage>
</organism>
<proteinExistence type="predicted"/>
<dbReference type="RefSeq" id="XP_043007102.1">
    <property type="nucleotide sequence ID" value="XM_043154647.1"/>
</dbReference>
<evidence type="ECO:0000313" key="3">
    <source>
        <dbReference type="Proteomes" id="UP001049176"/>
    </source>
</evidence>
<evidence type="ECO:0000256" key="1">
    <source>
        <dbReference type="SAM" id="MobiDB-lite"/>
    </source>
</evidence>
<dbReference type="GeneID" id="66078810"/>
<dbReference type="KEGG" id="more:E1B28_009734"/>
<dbReference type="AlphaFoldDB" id="A0A9P7UQE9"/>
<dbReference type="OrthoDB" id="2635882at2759"/>
<name>A0A9P7UQE9_9AGAR</name>